<dbReference type="InterPro" id="IPR051556">
    <property type="entry name" value="N-term/lysine_N-AcTrnsfr"/>
</dbReference>
<comment type="caution">
    <text evidence="4">The sequence shown here is derived from an EMBL/GenBank/DDBJ whole genome shotgun (WGS) entry which is preliminary data.</text>
</comment>
<dbReference type="RefSeq" id="WP_248480088.1">
    <property type="nucleotide sequence ID" value="NZ_JALPRF010000007.1"/>
</dbReference>
<gene>
    <name evidence="4" type="ORF">M0L20_25975</name>
</gene>
<evidence type="ECO:0000259" key="3">
    <source>
        <dbReference type="PROSITE" id="PS51186"/>
    </source>
</evidence>
<keyword evidence="1" id="KW-0808">Transferase</keyword>
<dbReference type="InterPro" id="IPR016181">
    <property type="entry name" value="Acyl_CoA_acyltransferase"/>
</dbReference>
<sequence>MEPITIRKAEGSDLATVQQIGRETFFETFAAANTEADMQKYLRENFSDANVSAELSNPDSEFFIALEGEAPVGYLKINTGQAQTEPQGETALEIERIYVKNAYHGKKVGQLLYEQALTIARKQNKTRLWLGVWEENPKAIRFYEKNGFVAFDKHIFQFGDDAQTDILMKKELAD</sequence>
<dbReference type="InterPro" id="IPR000182">
    <property type="entry name" value="GNAT_dom"/>
</dbReference>
<dbReference type="Pfam" id="PF00583">
    <property type="entry name" value="Acetyltransf_1"/>
    <property type="match status" value="1"/>
</dbReference>
<feature type="domain" description="N-acetyltransferase" evidence="3">
    <location>
        <begin position="4"/>
        <end position="173"/>
    </location>
</feature>
<protein>
    <submittedName>
        <fullName evidence="4">GNAT family N-acetyltransferase</fullName>
    </submittedName>
</protein>
<dbReference type="Proteomes" id="UP001202180">
    <property type="component" value="Unassembled WGS sequence"/>
</dbReference>
<dbReference type="PANTHER" id="PTHR42919:SF8">
    <property type="entry name" value="N-ALPHA-ACETYLTRANSFERASE 50"/>
    <property type="match status" value="1"/>
</dbReference>
<dbReference type="Gene3D" id="3.40.630.30">
    <property type="match status" value="1"/>
</dbReference>
<evidence type="ECO:0000256" key="1">
    <source>
        <dbReference type="ARBA" id="ARBA00022679"/>
    </source>
</evidence>
<accession>A0ABT0HTP2</accession>
<evidence type="ECO:0000313" key="5">
    <source>
        <dbReference type="Proteomes" id="UP001202180"/>
    </source>
</evidence>
<dbReference type="SUPFAM" id="SSF55729">
    <property type="entry name" value="Acyl-CoA N-acyltransferases (Nat)"/>
    <property type="match status" value="1"/>
</dbReference>
<proteinExistence type="predicted"/>
<dbReference type="CDD" id="cd04301">
    <property type="entry name" value="NAT_SF"/>
    <property type="match status" value="1"/>
</dbReference>
<evidence type="ECO:0000313" key="4">
    <source>
        <dbReference type="EMBL" id="MCK8495340.1"/>
    </source>
</evidence>
<keyword evidence="2" id="KW-0012">Acyltransferase</keyword>
<keyword evidence="5" id="KW-1185">Reference proteome</keyword>
<organism evidence="4 5">
    <name type="scientific">Spirosoma liriopis</name>
    <dbReference type="NCBI Taxonomy" id="2937440"/>
    <lineage>
        <taxon>Bacteria</taxon>
        <taxon>Pseudomonadati</taxon>
        <taxon>Bacteroidota</taxon>
        <taxon>Cytophagia</taxon>
        <taxon>Cytophagales</taxon>
        <taxon>Cytophagaceae</taxon>
        <taxon>Spirosoma</taxon>
    </lineage>
</organism>
<dbReference type="PROSITE" id="PS51186">
    <property type="entry name" value="GNAT"/>
    <property type="match status" value="1"/>
</dbReference>
<evidence type="ECO:0000256" key="2">
    <source>
        <dbReference type="ARBA" id="ARBA00023315"/>
    </source>
</evidence>
<dbReference type="EMBL" id="JALPRF010000007">
    <property type="protein sequence ID" value="MCK8495340.1"/>
    <property type="molecule type" value="Genomic_DNA"/>
</dbReference>
<reference evidence="4 5" key="1">
    <citation type="submission" date="2022-04" db="EMBL/GenBank/DDBJ databases">
        <title>Spirosoma sp. strain RP8 genome sequencing and assembly.</title>
        <authorList>
            <person name="Jung Y."/>
        </authorList>
    </citation>
    <scope>NUCLEOTIDE SEQUENCE [LARGE SCALE GENOMIC DNA]</scope>
    <source>
        <strain evidence="4 5">RP8</strain>
    </source>
</reference>
<dbReference type="PANTHER" id="PTHR42919">
    <property type="entry name" value="N-ALPHA-ACETYLTRANSFERASE"/>
    <property type="match status" value="1"/>
</dbReference>
<name>A0ABT0HTP2_9BACT</name>